<dbReference type="KEGG" id="ngr:NAEGRDRAFT_82301"/>
<proteinExistence type="predicted"/>
<protein>
    <submittedName>
        <fullName evidence="2">Predicted protein</fullName>
    </submittedName>
</protein>
<keyword evidence="3" id="KW-1185">Reference proteome</keyword>
<evidence type="ECO:0000313" key="2">
    <source>
        <dbReference type="EMBL" id="EFC36097.1"/>
    </source>
</evidence>
<organism evidence="3">
    <name type="scientific">Naegleria gruberi</name>
    <name type="common">Amoeba</name>
    <dbReference type="NCBI Taxonomy" id="5762"/>
    <lineage>
        <taxon>Eukaryota</taxon>
        <taxon>Discoba</taxon>
        <taxon>Heterolobosea</taxon>
        <taxon>Tetramitia</taxon>
        <taxon>Eutetramitia</taxon>
        <taxon>Vahlkampfiidae</taxon>
        <taxon>Naegleria</taxon>
    </lineage>
</organism>
<evidence type="ECO:0000313" key="3">
    <source>
        <dbReference type="Proteomes" id="UP000006671"/>
    </source>
</evidence>
<dbReference type="VEuPathDB" id="AmoebaDB:NAEGRDRAFT_82301"/>
<name>D2W4A9_NAEGR</name>
<dbReference type="EMBL" id="GG738944">
    <property type="protein sequence ID" value="EFC36097.1"/>
    <property type="molecule type" value="Genomic_DNA"/>
</dbReference>
<dbReference type="GeneID" id="8859811"/>
<feature type="region of interest" description="Disordered" evidence="1">
    <location>
        <begin position="2556"/>
        <end position="2576"/>
    </location>
</feature>
<accession>D2W4A9</accession>
<reference evidence="2 3" key="1">
    <citation type="journal article" date="2010" name="Cell">
        <title>The genome of Naegleria gruberi illuminates early eukaryotic versatility.</title>
        <authorList>
            <person name="Fritz-Laylin L.K."/>
            <person name="Prochnik S.E."/>
            <person name="Ginger M.L."/>
            <person name="Dacks J.B."/>
            <person name="Carpenter M.L."/>
            <person name="Field M.C."/>
            <person name="Kuo A."/>
            <person name="Paredez A."/>
            <person name="Chapman J."/>
            <person name="Pham J."/>
            <person name="Shu S."/>
            <person name="Neupane R."/>
            <person name="Cipriano M."/>
            <person name="Mancuso J."/>
            <person name="Tu H."/>
            <person name="Salamov A."/>
            <person name="Lindquist E."/>
            <person name="Shapiro H."/>
            <person name="Lucas S."/>
            <person name="Grigoriev I.V."/>
            <person name="Cande W.Z."/>
            <person name="Fulton C."/>
            <person name="Rokhsar D.S."/>
            <person name="Dawson S.C."/>
        </authorList>
    </citation>
    <scope>NUCLEOTIDE SEQUENCE [LARGE SCALE GENOMIC DNA]</scope>
    <source>
        <strain evidence="2 3">NEG-M</strain>
    </source>
</reference>
<evidence type="ECO:0000256" key="1">
    <source>
        <dbReference type="SAM" id="MobiDB-lite"/>
    </source>
</evidence>
<dbReference type="Proteomes" id="UP000006671">
    <property type="component" value="Unassembled WGS sequence"/>
</dbReference>
<feature type="region of interest" description="Disordered" evidence="1">
    <location>
        <begin position="2320"/>
        <end position="2346"/>
    </location>
</feature>
<feature type="compositionally biased region" description="Basic and acidic residues" evidence="1">
    <location>
        <begin position="2323"/>
        <end position="2346"/>
    </location>
</feature>
<dbReference type="InParanoid" id="D2W4A9"/>
<sequence>MDGKLTTKGESSLITIEGNMGGHLVSNSENVSIINVNKEMRGEITNNAKHSEANIGNLSGSMNIEARDFNQIHIRNNLDGNVNVKSKESDINVGGNLSGNLQSKSTTTALNADKNISGNIAIEGKTSVVNTKANLQGSVSVLSEQNVLNVGGNVNGSVFAKAEKTNAINVIGKLDGTVIEESEHLKLFAGGVSGKVSSESKKSSAIIVEKEMAGEIVTTGETSIIKANNLSGSVESSSKDFIVKIDNNMSGDIKAKNNNFNLDIGKNMSGEVSSLSENGTRISVGNTMTGSLNSTAKESSICVENDLTGSLNFKSNATDLKIKGDLKGSVKGESTNFSNIEMGRMSGNLTSNSKQNEINIQNDMSGKLTTKGINNVINVDGNSTGFTNIESENITIMNISKDLIGNVQDESKYSKMEVHSLTGKINSKSSQSNIIVKKDLEGRIFTKGDTNVTSVGGDLKGKFVSKSTNTSLSVSNDLSGLVGIVEGKQAFLNVGGNTGGDFMGTASDLTVVNVEGSMKGTMIVKSDKSQVDIGENLDGSLISEAKTTSLNIEKDTNGIISLEGESNIVSVKGNFKGDVLLKSEQITKLTVEKDVSGRIFDESKYSNYNIGNVSGQILNQSKAIETNIENDMSGTIFISSEQNVLNVGGNVKGYLESDSLLNFVHVEKDVSGKLKLSGNESETTVGGDVSGVVLSKSNTLNKLVSNSISGDAQLSGQVSQTIVNTVSGKLIADASSKNYTTISENLSGTLITKGEQSNTNVCKDVTGSMYLASNLNSAKVGNNIEGKVITWGEASQIEAENVHGYVSAPTTNTFINVHQDIEGSLKARGENTSIVVGGNVNGEIYSKAEKENKINVIGNLNGKIIEKSENLQLNIGSISGNGLVQSESSNLNAVIVEKEMAGKVFLKGDTSILKANSVSGSVVSSSKDFIVKVETDMSGEVASLNTNLNFDVGGNMSGSLQSTTETGTRIKVGQTMSGSITNKSKNSDITTGDMSGRLLSVSDYNFITTKDLSGDLLLGGKSSSIIKANNISGDVHSFNEQSTQVNANSLSGNLHSESEINTINIVNNVEGEISTKGKNTFVDVGGDVEGMVFVKGENSVIKSTGNLHGRVMVKVSNISNLEFENVQEGSSLYSESKTGYLTTKNYSSSSAAFLTDNEFTLKAESVNNTGTLTGTQLLIQAEKDINNSGGMSAKNLQLEGRTLNNFSKMTADNINIETTSVKNSGEMTSGNQIFINSKSVSMTNNSITKAKDIMVNDATSVNVQKGAFVQSENNLSVKSGTFQNEGCLKGEITYLESKTIFNDGLIKGNEATIITDSLYLGKISDIKSEKLGIKTEFMHDTSSSTINANSIGIQKTGSSNLKSQITANDLSLVTDDYNLNEMDNLKIKKDFHINMKNADKVVDKEIKLDNIGHLSMEVNSFKNNSTISGSTSVYSTNDIVNTGKIVGEKVVLDSKDGNIDLFKGQIHGKELEQVVAGKKIILQKDKSSYGKGSTDKDGKYIPSRKDIIFKSGEGDIDFSRTIIDASGEIELVATQGKVMANGSQVRGGNILFSGTKGVEFNPVAGNLFPNFKFQEYAPTNPQKGTINFISTEGKVSALNSKITSNHGTNIYGHLGVDVSTADIKSRHGDVNISSKLGDIVGRNVTINSAKDTTIISENGNVDISFEKKYYGRRPEFHVSKINANKLIVEGNNIDMRAADIETKEGGKIHATANITADSQIETYVKRSWSRSGFLWFSGESGYEEDAVQAITRIKTNGKFQILSDTGNISAKGIQIADDKQKASNVDMIAEKDINLNAVTARVHHSGSSYSWFGLNSSSRSGYNTAGNFAVVQASDNINIRSKSGKIEGQGVILDAKNISVRAKKGIDLKPYEIETYEHIRERGFTVGLGNAPSLINNSKQVFSSVSSMGKGDPGATGFISDAVGAGLGLYNMGVGLAQLSLCNFDMLVDEALKCISPSIGFYDNEQTFYQKQQVLGSITCNNLEVTVDDDDGKASIASNIQVSNRTVINATNVEFNNAQHDTRTTSRSTTFGVQLNIGSLLTGGTGVPITVSGSHNESKGSTKNNQAANINLGDTHSVRNSTKIHNKGNSIHMNSTSGGDVKIIDEDMQNQQESTSSGFNFSVTGTLSSISSASVGAHYEEHDHKVTTQEGRAKTTIIDKKNHVEQEKIEKQDYHHDFGIGFQYSHSFEDSTSPEINLPLKVYGQFGDMKFRIELPPLDMCERFQKGANIITNAVNYNFDRDAPNKIFKFENKQDEKKAETDLRKMLKEGTSYEESLLRVQQKYQVYTYEQAEKRNREEGNMEKETKVLIKLINNAIEELENTPEKDEKEKEGPKEISGDDLDEKEKPNLPEILTKLFKDIGIGVISENQELIKDISKKVGGSVFTAIMRKMPTSLKSSILGIIMRTKSVFGDLDISSADFENFLPEKTLMKTINNSKETVILNEKSKASTTSSTSKKDFPKSAFMNALKGVAATVLEYSNTENRKRTVEEDVIRAFLSQSVNLGLEIGELCVHSYLKDEPVFNTLKEKINSNSVFDNAKLGLLVDFNSTELTSETFPGIDNNSRNEKSTLSYHNK</sequence>
<dbReference type="RefSeq" id="XP_002668841.1">
    <property type="nucleotide sequence ID" value="XM_002668795.1"/>
</dbReference>
<gene>
    <name evidence="2" type="ORF">NAEGRDRAFT_82301</name>
</gene>